<dbReference type="SUPFAM" id="SSF54928">
    <property type="entry name" value="RNA-binding domain, RBD"/>
    <property type="match status" value="1"/>
</dbReference>
<dbReference type="EMBL" id="JARQWQ010000012">
    <property type="protein sequence ID" value="KAK2568250.1"/>
    <property type="molecule type" value="Genomic_DNA"/>
</dbReference>
<evidence type="ECO:0000313" key="6">
    <source>
        <dbReference type="Proteomes" id="UP001249851"/>
    </source>
</evidence>
<dbReference type="Gene3D" id="3.30.70.330">
    <property type="match status" value="1"/>
</dbReference>
<dbReference type="InterPro" id="IPR000504">
    <property type="entry name" value="RRM_dom"/>
</dbReference>
<proteinExistence type="predicted"/>
<evidence type="ECO:0000256" key="1">
    <source>
        <dbReference type="ARBA" id="ARBA00022884"/>
    </source>
</evidence>
<evidence type="ECO:0000259" key="4">
    <source>
        <dbReference type="PROSITE" id="PS50102"/>
    </source>
</evidence>
<dbReference type="PROSITE" id="PS50102">
    <property type="entry name" value="RRM"/>
    <property type="match status" value="1"/>
</dbReference>
<dbReference type="InterPro" id="IPR052462">
    <property type="entry name" value="SLIRP/GR-RBP-like"/>
</dbReference>
<dbReference type="Pfam" id="PF00076">
    <property type="entry name" value="RRM_1"/>
    <property type="match status" value="1"/>
</dbReference>
<evidence type="ECO:0000256" key="2">
    <source>
        <dbReference type="PROSITE-ProRule" id="PRU00176"/>
    </source>
</evidence>
<feature type="region of interest" description="Disordered" evidence="3">
    <location>
        <begin position="83"/>
        <end position="110"/>
    </location>
</feature>
<evidence type="ECO:0000256" key="3">
    <source>
        <dbReference type="SAM" id="MobiDB-lite"/>
    </source>
</evidence>
<dbReference type="AlphaFoldDB" id="A0AAD9VBW2"/>
<protein>
    <submittedName>
        <fullName evidence="5">RNA-binding protein 3</fullName>
    </submittedName>
</protein>
<sequence>MSEGGEKKVYVGNLSYSTTDQDLRGHFESIGEIEEATVVKEREDESRSRGFGFVTFYETKHVDDAVYQLNDTELDGRTIRVAKANSRGGGGGGGRRGGFRGGRGGGGYGGGGGRYGDGGYGGRSYGGGGGGGRYGGGSYGGGGGGYGGGGGGYGGGGRSGGYNSYGGEGRKGNAL</sequence>
<dbReference type="SMART" id="SM00360">
    <property type="entry name" value="RRM"/>
    <property type="match status" value="1"/>
</dbReference>
<accession>A0AAD9VBW2</accession>
<dbReference type="PANTHER" id="PTHR48027">
    <property type="entry name" value="HETEROGENEOUS NUCLEAR RIBONUCLEOPROTEIN 87F-RELATED"/>
    <property type="match status" value="1"/>
</dbReference>
<reference evidence="5" key="2">
    <citation type="journal article" date="2023" name="Science">
        <title>Genomic signatures of disease resistance in endangered staghorn corals.</title>
        <authorList>
            <person name="Vollmer S.V."/>
            <person name="Selwyn J.D."/>
            <person name="Despard B.A."/>
            <person name="Roesel C.L."/>
        </authorList>
    </citation>
    <scope>NUCLEOTIDE SEQUENCE</scope>
    <source>
        <strain evidence="5">K2</strain>
    </source>
</reference>
<gene>
    <name evidence="5" type="ORF">P5673_007249</name>
</gene>
<dbReference type="InterPro" id="IPR035979">
    <property type="entry name" value="RBD_domain_sf"/>
</dbReference>
<reference evidence="5" key="1">
    <citation type="journal article" date="2023" name="G3 (Bethesda)">
        <title>Whole genome assembly and annotation of the endangered Caribbean coral Acropora cervicornis.</title>
        <authorList>
            <person name="Selwyn J.D."/>
            <person name="Vollmer S.V."/>
        </authorList>
    </citation>
    <scope>NUCLEOTIDE SEQUENCE</scope>
    <source>
        <strain evidence="5">K2</strain>
    </source>
</reference>
<organism evidence="5 6">
    <name type="scientific">Acropora cervicornis</name>
    <name type="common">Staghorn coral</name>
    <dbReference type="NCBI Taxonomy" id="6130"/>
    <lineage>
        <taxon>Eukaryota</taxon>
        <taxon>Metazoa</taxon>
        <taxon>Cnidaria</taxon>
        <taxon>Anthozoa</taxon>
        <taxon>Hexacorallia</taxon>
        <taxon>Scleractinia</taxon>
        <taxon>Astrocoeniina</taxon>
        <taxon>Acroporidae</taxon>
        <taxon>Acropora</taxon>
    </lineage>
</organism>
<dbReference type="GO" id="GO:0003723">
    <property type="term" value="F:RNA binding"/>
    <property type="evidence" value="ECO:0007669"/>
    <property type="project" value="UniProtKB-UniRule"/>
</dbReference>
<name>A0AAD9VBW2_ACRCE</name>
<dbReference type="InterPro" id="IPR012677">
    <property type="entry name" value="Nucleotide-bd_a/b_plait_sf"/>
</dbReference>
<dbReference type="Proteomes" id="UP001249851">
    <property type="component" value="Unassembled WGS sequence"/>
</dbReference>
<comment type="caution">
    <text evidence="5">The sequence shown here is derived from an EMBL/GenBank/DDBJ whole genome shotgun (WGS) entry which is preliminary data.</text>
</comment>
<evidence type="ECO:0000313" key="5">
    <source>
        <dbReference type="EMBL" id="KAK2568250.1"/>
    </source>
</evidence>
<keyword evidence="6" id="KW-1185">Reference proteome</keyword>
<feature type="compositionally biased region" description="Gly residues" evidence="3">
    <location>
        <begin position="87"/>
        <end position="110"/>
    </location>
</feature>
<keyword evidence="1 2" id="KW-0694">RNA-binding</keyword>
<feature type="domain" description="RRM" evidence="4">
    <location>
        <begin position="7"/>
        <end position="86"/>
    </location>
</feature>